<dbReference type="eggNOG" id="COG3321">
    <property type="taxonomic scope" value="Bacteria"/>
</dbReference>
<sequence length="2401" mass="264025">MQNHSYTPIAIVGIGGIFPGAPTLEQFWTNIKQGISAAQEVPPGRWPLELDDIYAPERGLPDKVYSKRGCYITDFEFDAEGIQLDLALIPQLDPVFHLALHAARAALRDANLTDFNHNLTGVIIGNIALPTEKTSAITAEILGRKFEEQVLTALNPEKKENTRKLQTHPLNRYAVGMVAGMIAKAFGLGGGSFTVDGACAASLYALKFAVNDLQTGRADVMLTGGVCRPDSAFTQMGFSQLRALSPTGVCAPFDEQGDGLVVGEGAGIFVLKRLEDALREGNQIYAVIRGIGLSNDRQGTLLAPDSEGQVRAMQAAYQQAGWKPQDVDLIECHATGTPVGDAVEFSSLKMLWGKNGWRRNQCVIGGVKSNVGHLLTGAGAAGLMKTVLALKHQTLPPTANFFKPDPKLDLPNSPFTVLIQAQPWLRRDECIPRRAAVSAFGFGGINAHVLLEEWDAALSQSPPETSITLNSPAEEEVIAVVGLSAQIGPWQSLRSFQERVFGGQDDVTPASKTDSWGIDLPNLQGYFVDGVDIPFGQFRIPPKEMQESLPQQLLMLQVADGALKDAHIELDEAHSLRTGVFIGIGLDFNSTNFSYRWQILNKARAWAKTLSLKVSEKKLQAWIQSLRDAFHPPLTANRTVGALGGIVASRIAREFKVGGAGITISAEESSGLQALDVAVQALQRKELDHALVGAIDLNGDIRSLLATHAHTPFSKTGCVHPFDAQADGTLPGEGAVAVVLKRLDDAVRDGNRIYAVLKGIGKASGGKTPFSADSQAYQDAFERACQQVQIEPASVQYFETHGSAIPQEDQIEAEALTQCFPHSSDLSSSSALCPKGKPTHGPSQEGRIALGSVKAAIGHTGAASGVVSFVKACLCLYQEIIPTLLQPEKPIASLNNTVENQHYFPNAPQYWLCNRVEGPRRAGVACLSMDGNCVTVILESYQGENVAIDKVIAQERLQPLGARPDALFAVEGNNQVELLERLEKLHKYVNQTRSEQIETLARSFWQQQPVQGKKKFGAALLAREKAELDQQLEQIRHAIRNDQPLTLPGNRSFYTANPIGQTGELAFIFPGSGNHYPFMGRTISVQWPEILREQDRHNQYLRSQFVPELLWNSPSAERINQYPREILLGQVAYSTMMTDLLRHFGLRPQAVIGYSLGESSAFFALKAWTDRDEMLQRVMTSPLYTRDLAGKFLAVSRTWNLSGDMPADWVITAVQCPAEEVQWVLKEHNRVYLLIINTPGSCVLGGDRQAVQNVIVQLGCPTYPLAGVSAAHCEIIKQVEGPYRDLHYFKNTSAPAGIRFYSGAWSKAYQVTAASAADAILAQASDTIDFPAVIRQAYQDGVRVFIEIGPGNSCTNMIAKILENQPHIAASACAANGEDSNTILRLLGKLFVERVPVDFSALYGQETLVIAHQTEQQAEKQKSLHIPTGGQPFQIPLPEISSRAENAESAKKPPEPPPISAIPVEQRNVTRQENRQTQQASPAFSASSAVQKTQAETPNLMDQFGEQQITELVQQVGEAHARSVQAHKAYLKLAQGLTESYANQVAFQMSLIEREILPSWEGSGVGYADYAKYRSAKALFSLPKQSFGTPDHRELNSPASQEGSAASKPGVFMTREQCLEFAVGSIAKVLGEKFAEVDTHPTRVRLPDEPLMLVDRIIAVEGEPCFMTHGRVITEHDILPEDWYLDCGRIPTCIAVESGQADLFLSGYLGIDFVTKGLAVYRLLDAEVTFHGDLPGPGTLLHYDIHIDEFFQQGNTHLFRFRFECTADGQLFLTMQKGCAGFFTSQELDEGRGLVFTNMDLCPIPGKMPEDWQPLTEIAPVEFYSDAQLDALRHGDLAACFGQCFAGLPLENPCRLPGGRMKLVDRILHLDPTGGRYGLGQIRGEADIHPNDWFLTCHFVDDQVMPGTLMYECCLHTLRVLLMRMGWVGEQNEIAWQPVPGVAGQLKCRGQVTASTQKVVYEISIKELGFRPEPYVISDAVMYADGRPIVRMIDMSLRLSGMTQAKLETIWSFHSPPERNEGGKNSHSGRGQGWIAPHYHRKPAIYDHNSILAFSNGKPSEAFGDRYQVFDVERVIARLPGPPYQFLDRITEVHGDPWIMTAPKSAEAQYDVPPEAWYFAANRHINMPFAVLLEIVLQPCGWLAAYIGSALTSDVDLSFRNLGGKATQFLPVTPDIGTLTTTVTLTSVSTSGGMIIQHYDYTLTNSAGAIVYQGATYFGFFTKQALAHQIGLRDAKPYEPTAEEAARGESFAYPQEPPYPDTQLRMVDQIDLYVPDGGPQGLGFIRGSKIVNPQEWFFQAHFYQDPVWPGSLGLEAFLQLLKIAAVKRWGWQPQNRVETMALHHPHEWTYRGQVIPTDRHVTIQAEITAVDDVQRFLEAQGFLIVDGRIIYQMERFTLKMS</sequence>
<name>A0A081C2P7_VECG1</name>
<comment type="pathway">
    <text evidence="1">Lipid metabolism; fatty acid biosynthesis.</text>
</comment>
<dbReference type="InterPro" id="IPR052568">
    <property type="entry name" value="PKS-FAS_Synthase"/>
</dbReference>
<dbReference type="STRING" id="1499967.U27_05827"/>
<keyword evidence="3" id="KW-0596">Phosphopantetheine</keyword>
<dbReference type="InterPro" id="IPR016035">
    <property type="entry name" value="Acyl_Trfase/lysoPLipase"/>
</dbReference>
<feature type="domain" description="Ketosynthase family 3 (KS3)" evidence="12">
    <location>
        <begin position="6"/>
        <end position="453"/>
    </location>
</feature>
<dbReference type="SUPFAM" id="SSF52151">
    <property type="entry name" value="FabD/lysophospholipase-like"/>
    <property type="match status" value="1"/>
</dbReference>
<evidence type="ECO:0000256" key="2">
    <source>
        <dbReference type="ARBA" id="ARBA00006714"/>
    </source>
</evidence>
<dbReference type="PANTHER" id="PTHR43074">
    <property type="entry name" value="OMEGA-3 POLYUNSATURATED FATTY ACID SYNTHASE PFAB-RELATED"/>
    <property type="match status" value="1"/>
</dbReference>
<keyword evidence="7" id="KW-0276">Fatty acid metabolism</keyword>
<dbReference type="Proteomes" id="UP000030661">
    <property type="component" value="Unassembled WGS sequence"/>
</dbReference>
<dbReference type="InterPro" id="IPR014031">
    <property type="entry name" value="Ketoacyl_synth_C"/>
</dbReference>
<dbReference type="InterPro" id="IPR013114">
    <property type="entry name" value="FabA_FabZ"/>
</dbReference>
<dbReference type="GO" id="GO:0004315">
    <property type="term" value="F:3-oxoacyl-[acyl-carrier-protein] synthase activity"/>
    <property type="evidence" value="ECO:0007669"/>
    <property type="project" value="InterPro"/>
</dbReference>
<dbReference type="Gene3D" id="3.30.70.250">
    <property type="entry name" value="Malonyl-CoA ACP transacylase, ACP-binding"/>
    <property type="match status" value="1"/>
</dbReference>
<evidence type="ECO:0000313" key="14">
    <source>
        <dbReference type="Proteomes" id="UP000030661"/>
    </source>
</evidence>
<dbReference type="eggNOG" id="COG0764">
    <property type="taxonomic scope" value="Bacteria"/>
</dbReference>
<dbReference type="SMART" id="SM00827">
    <property type="entry name" value="PKS_AT"/>
    <property type="match status" value="1"/>
</dbReference>
<dbReference type="GO" id="GO:0006633">
    <property type="term" value="P:fatty acid biosynthetic process"/>
    <property type="evidence" value="ECO:0007669"/>
    <property type="project" value="UniProtKB-UniPathway"/>
</dbReference>
<evidence type="ECO:0000256" key="8">
    <source>
        <dbReference type="ARBA" id="ARBA00023098"/>
    </source>
</evidence>
<keyword evidence="6" id="KW-0808">Transferase</keyword>
<accession>A0A081C2P7</accession>
<proteinExistence type="inferred from homology"/>
<feature type="region of interest" description="Disordered" evidence="11">
    <location>
        <begin position="1468"/>
        <end position="1494"/>
    </location>
</feature>
<dbReference type="Pfam" id="PF00698">
    <property type="entry name" value="Acyl_transf_1"/>
    <property type="match status" value="1"/>
</dbReference>
<evidence type="ECO:0000256" key="1">
    <source>
        <dbReference type="ARBA" id="ARBA00005194"/>
    </source>
</evidence>
<keyword evidence="9" id="KW-0275">Fatty acid biosynthesis</keyword>
<keyword evidence="14" id="KW-1185">Reference proteome</keyword>
<dbReference type="InterPro" id="IPR014043">
    <property type="entry name" value="Acyl_transferase_dom"/>
</dbReference>
<feature type="compositionally biased region" description="Low complexity" evidence="11">
    <location>
        <begin position="1476"/>
        <end position="1491"/>
    </location>
</feature>
<dbReference type="CDD" id="cd01287">
    <property type="entry name" value="FabA"/>
    <property type="match status" value="1"/>
</dbReference>
<protein>
    <submittedName>
        <fullName evidence="13">Beta-hydroxyacyl-(Acyl-carrier-protein) dehydratase, FabA/FabZ</fullName>
    </submittedName>
</protein>
<dbReference type="CDD" id="cd00833">
    <property type="entry name" value="PKS"/>
    <property type="match status" value="2"/>
</dbReference>
<dbReference type="Pfam" id="PF07977">
    <property type="entry name" value="FabA"/>
    <property type="match status" value="2"/>
</dbReference>
<evidence type="ECO:0000256" key="6">
    <source>
        <dbReference type="ARBA" id="ARBA00022679"/>
    </source>
</evidence>
<reference evidence="13" key="1">
    <citation type="journal article" date="2015" name="PeerJ">
        <title>First genomic representation of candidate bacterial phylum KSB3 points to enhanced environmental sensing as a trigger of wastewater bulking.</title>
        <authorList>
            <person name="Sekiguchi Y."/>
            <person name="Ohashi A."/>
            <person name="Parks D.H."/>
            <person name="Yamauchi T."/>
            <person name="Tyson G.W."/>
            <person name="Hugenholtz P."/>
        </authorList>
    </citation>
    <scope>NUCLEOTIDE SEQUENCE [LARGE SCALE GENOMIC DNA]</scope>
</reference>
<keyword evidence="5" id="KW-0597">Phosphoprotein</keyword>
<dbReference type="PANTHER" id="PTHR43074:SF1">
    <property type="entry name" value="BETA-KETOACYL SYNTHASE FAMILY PROTEIN-RELATED"/>
    <property type="match status" value="1"/>
</dbReference>
<dbReference type="InterPro" id="IPR016039">
    <property type="entry name" value="Thiolase-like"/>
</dbReference>
<evidence type="ECO:0000259" key="12">
    <source>
        <dbReference type="PROSITE" id="PS52004"/>
    </source>
</evidence>
<dbReference type="SUPFAM" id="SSF54637">
    <property type="entry name" value="Thioesterase/thiol ester dehydrase-isomerase"/>
    <property type="match status" value="4"/>
</dbReference>
<dbReference type="PROSITE" id="PS52004">
    <property type="entry name" value="KS3_2"/>
    <property type="match status" value="2"/>
</dbReference>
<dbReference type="InterPro" id="IPR014030">
    <property type="entry name" value="Ketoacyl_synth_N"/>
</dbReference>
<evidence type="ECO:0000256" key="10">
    <source>
        <dbReference type="ARBA" id="ARBA00023239"/>
    </source>
</evidence>
<evidence type="ECO:0000256" key="4">
    <source>
        <dbReference type="ARBA" id="ARBA00022516"/>
    </source>
</evidence>
<dbReference type="EMBL" id="DF820468">
    <property type="protein sequence ID" value="GAK58852.1"/>
    <property type="molecule type" value="Genomic_DNA"/>
</dbReference>
<gene>
    <name evidence="13" type="ORF">U27_05827</name>
</gene>
<dbReference type="InterPro" id="IPR010083">
    <property type="entry name" value="FabA"/>
</dbReference>
<dbReference type="Gene3D" id="3.10.129.10">
    <property type="entry name" value="Hotdog Thioesterase"/>
    <property type="match status" value="4"/>
</dbReference>
<dbReference type="Gene3D" id="3.40.366.10">
    <property type="entry name" value="Malonyl-Coenzyme A Acyl Carrier Protein, domain 2"/>
    <property type="match status" value="1"/>
</dbReference>
<keyword evidence="4" id="KW-0444">Lipid biosynthesis</keyword>
<dbReference type="Pfam" id="PF02801">
    <property type="entry name" value="Ketoacyl-synt_C"/>
    <property type="match status" value="2"/>
</dbReference>
<dbReference type="Gene3D" id="3.40.47.10">
    <property type="match status" value="2"/>
</dbReference>
<dbReference type="InterPro" id="IPR029069">
    <property type="entry name" value="HotDog_dom_sf"/>
</dbReference>
<dbReference type="HOGENOM" id="CLU_000022_30_0_0"/>
<evidence type="ECO:0000256" key="5">
    <source>
        <dbReference type="ARBA" id="ARBA00022553"/>
    </source>
</evidence>
<evidence type="ECO:0000256" key="3">
    <source>
        <dbReference type="ARBA" id="ARBA00022450"/>
    </source>
</evidence>
<evidence type="ECO:0000256" key="7">
    <source>
        <dbReference type="ARBA" id="ARBA00022832"/>
    </source>
</evidence>
<dbReference type="SUPFAM" id="SSF53901">
    <property type="entry name" value="Thiolase-like"/>
    <property type="match status" value="2"/>
</dbReference>
<dbReference type="PROSITE" id="PS00606">
    <property type="entry name" value="KS3_1"/>
    <property type="match status" value="1"/>
</dbReference>
<dbReference type="Pfam" id="PF00109">
    <property type="entry name" value="ketoacyl-synt"/>
    <property type="match status" value="2"/>
</dbReference>
<dbReference type="GO" id="GO:0019171">
    <property type="term" value="F:(3R)-hydroxyacyl-[acyl-carrier-protein] dehydratase activity"/>
    <property type="evidence" value="ECO:0007669"/>
    <property type="project" value="InterPro"/>
</dbReference>
<dbReference type="InterPro" id="IPR001227">
    <property type="entry name" value="Ac_transferase_dom_sf"/>
</dbReference>
<dbReference type="SMART" id="SM00825">
    <property type="entry name" value="PKS_KS"/>
    <property type="match status" value="2"/>
</dbReference>
<dbReference type="UniPathway" id="UPA00094"/>
<dbReference type="GO" id="GO:0005737">
    <property type="term" value="C:cytoplasm"/>
    <property type="evidence" value="ECO:0007669"/>
    <property type="project" value="InterPro"/>
</dbReference>
<dbReference type="InterPro" id="IPR018201">
    <property type="entry name" value="Ketoacyl_synth_AS"/>
</dbReference>
<keyword evidence="10" id="KW-0456">Lyase</keyword>
<keyword evidence="8" id="KW-0443">Lipid metabolism</keyword>
<evidence type="ECO:0000256" key="9">
    <source>
        <dbReference type="ARBA" id="ARBA00023160"/>
    </source>
</evidence>
<evidence type="ECO:0000256" key="11">
    <source>
        <dbReference type="SAM" id="MobiDB-lite"/>
    </source>
</evidence>
<comment type="similarity">
    <text evidence="2">Belongs to the thioester dehydratase family. FabA subfamily.</text>
</comment>
<feature type="domain" description="Ketosynthase family 3 (KS3)" evidence="12">
    <location>
        <begin position="475"/>
        <end position="940"/>
    </location>
</feature>
<organism evidence="13">
    <name type="scientific">Vecturithrix granuli</name>
    <dbReference type="NCBI Taxonomy" id="1499967"/>
    <lineage>
        <taxon>Bacteria</taxon>
        <taxon>Candidatus Moduliflexota</taxon>
        <taxon>Candidatus Vecturitrichia</taxon>
        <taxon>Candidatus Vecturitrichales</taxon>
        <taxon>Candidatus Vecturitrichaceae</taxon>
        <taxon>Candidatus Vecturithrix</taxon>
    </lineage>
</organism>
<evidence type="ECO:0000313" key="13">
    <source>
        <dbReference type="EMBL" id="GAK58852.1"/>
    </source>
</evidence>
<dbReference type="InterPro" id="IPR020841">
    <property type="entry name" value="PKS_Beta-ketoAc_synthase_dom"/>
</dbReference>